<evidence type="ECO:0000313" key="7">
    <source>
        <dbReference type="RefSeq" id="XP_025418404.1"/>
    </source>
</evidence>
<dbReference type="Gene3D" id="2.120.10.80">
    <property type="entry name" value="Kelch-type beta propeller"/>
    <property type="match status" value="2"/>
</dbReference>
<dbReference type="InterPro" id="IPR051568">
    <property type="entry name" value="LZTR1/Attractin"/>
</dbReference>
<dbReference type="SMART" id="SM00612">
    <property type="entry name" value="Kelch"/>
    <property type="match status" value="3"/>
</dbReference>
<feature type="region of interest" description="Disordered" evidence="3">
    <location>
        <begin position="607"/>
        <end position="649"/>
    </location>
</feature>
<keyword evidence="2" id="KW-0677">Repeat</keyword>
<dbReference type="PANTHER" id="PTHR46376:SF1">
    <property type="entry name" value="LEUCINE-ZIPPER-LIKE TRANSCRIPTIONAL REGULATOR 1"/>
    <property type="match status" value="1"/>
</dbReference>
<protein>
    <submittedName>
        <fullName evidence="5 6">Uncharacterized protein LOC112689099</fullName>
    </submittedName>
</protein>
<dbReference type="AlphaFoldDB" id="A0A8B8G675"/>
<sequence>MWTPVTTTSDSSVPPTRSKHSAAVHGNHIYVVGGRNGNWPLKDIWRYALSNNTWEQLHPTGDTLQNLQEHTAVVYQDKVYVFGGEVGFSSASESPLWSYSIKENQWKKVKSKSGSNIPKGRRGHTALVYRNSMIIYGGYRDLKGSTNEMWAFHFDTESWHLLSQGRVLPPARHKHSAVIHDDVMWVYGGMTDLHERSDLWRFDFVRKKWSVLKTKVNPGTLHGHSASKVMGSMIIFGGKKAGQISNDLWKFYFGAETWEKVHTAYPQPPAICEAVTLAVSETMTTTTGKGGRENGVQSPIAGRRSRSGRSADRQHNGGDRDLGGFPHQWPHQCRPESRASSSSGSNVNILKEISKLSQLNLYRLAHNKTYSVLSSTDSVVSADASHQQHLQQYHHQQQQQQQQQQHQQQNMVKSQSANVIARSLISPVVSNASPPGYKSSFPAPRMPRDPMSVPNFGVALTPVEATKLVYLEGEEAPSPRVEIDHDFGSVHMRFHPNGPSCASSSLNKTLNRRSYPMTSSASARFGNPYSTPEEPGEITSGYVSIETVHQSPNGDGPMCFSNPNYMVADIQNAISKGDYVKLNSPPDSLLEDSDNAFEMREINRPVPPKTLALNSSTAFNSSSDVRSTAKPTRSSSAGRAPMFGGRGGGGEHQVKEYAVYLLGGTERDGSVTVFKKPMTMWKLSMFFRNVQ</sequence>
<evidence type="ECO:0000256" key="2">
    <source>
        <dbReference type="ARBA" id="ARBA00022737"/>
    </source>
</evidence>
<dbReference type="Proteomes" id="UP000694846">
    <property type="component" value="Unplaced"/>
</dbReference>
<evidence type="ECO:0000313" key="5">
    <source>
        <dbReference type="RefSeq" id="XP_025418402.1"/>
    </source>
</evidence>
<feature type="region of interest" description="Disordered" evidence="3">
    <location>
        <begin position="283"/>
        <end position="345"/>
    </location>
</feature>
<dbReference type="GeneID" id="112689099"/>
<evidence type="ECO:0000313" key="4">
    <source>
        <dbReference type="Proteomes" id="UP000694846"/>
    </source>
</evidence>
<feature type="compositionally biased region" description="Polar residues" evidence="3">
    <location>
        <begin position="612"/>
        <end position="637"/>
    </location>
</feature>
<feature type="compositionally biased region" description="Low complexity" evidence="3">
    <location>
        <begin position="1"/>
        <end position="16"/>
    </location>
</feature>
<proteinExistence type="predicted"/>
<keyword evidence="1" id="KW-0880">Kelch repeat</keyword>
<accession>A0A8B8G675</accession>
<evidence type="ECO:0000256" key="1">
    <source>
        <dbReference type="ARBA" id="ARBA00022441"/>
    </source>
</evidence>
<feature type="region of interest" description="Disordered" evidence="3">
    <location>
        <begin position="394"/>
        <end position="416"/>
    </location>
</feature>
<dbReference type="RefSeq" id="XP_025418402.1">
    <property type="nucleotide sequence ID" value="XM_025562617.1"/>
</dbReference>
<feature type="compositionally biased region" description="Low complexity" evidence="3">
    <location>
        <begin position="394"/>
        <end position="409"/>
    </location>
</feature>
<dbReference type="PANTHER" id="PTHR46376">
    <property type="entry name" value="LEUCINE-ZIPPER-LIKE TRANSCRIPTIONAL REGULATOR 1"/>
    <property type="match status" value="1"/>
</dbReference>
<dbReference type="InterPro" id="IPR015915">
    <property type="entry name" value="Kelch-typ_b-propeller"/>
</dbReference>
<dbReference type="GO" id="GO:0005794">
    <property type="term" value="C:Golgi apparatus"/>
    <property type="evidence" value="ECO:0007669"/>
    <property type="project" value="TreeGrafter"/>
</dbReference>
<feature type="region of interest" description="Disordered" evidence="3">
    <location>
        <begin position="1"/>
        <end position="20"/>
    </location>
</feature>
<dbReference type="InterPro" id="IPR006652">
    <property type="entry name" value="Kelch_1"/>
</dbReference>
<keyword evidence="4" id="KW-1185">Reference proteome</keyword>
<dbReference type="SUPFAM" id="SSF117281">
    <property type="entry name" value="Kelch motif"/>
    <property type="match status" value="1"/>
</dbReference>
<dbReference type="Pfam" id="PF24681">
    <property type="entry name" value="Kelch_KLHDC2_KLHL20_DRC7"/>
    <property type="match status" value="1"/>
</dbReference>
<dbReference type="RefSeq" id="XP_025418403.1">
    <property type="nucleotide sequence ID" value="XM_025562618.1"/>
</dbReference>
<organism evidence="4 5">
    <name type="scientific">Sipha flava</name>
    <name type="common">yellow sugarcane aphid</name>
    <dbReference type="NCBI Taxonomy" id="143950"/>
    <lineage>
        <taxon>Eukaryota</taxon>
        <taxon>Metazoa</taxon>
        <taxon>Ecdysozoa</taxon>
        <taxon>Arthropoda</taxon>
        <taxon>Hexapoda</taxon>
        <taxon>Insecta</taxon>
        <taxon>Pterygota</taxon>
        <taxon>Neoptera</taxon>
        <taxon>Paraneoptera</taxon>
        <taxon>Hemiptera</taxon>
        <taxon>Sternorrhyncha</taxon>
        <taxon>Aphidomorpha</taxon>
        <taxon>Aphidoidea</taxon>
        <taxon>Aphididae</taxon>
        <taxon>Sipha</taxon>
    </lineage>
</organism>
<dbReference type="OrthoDB" id="432528at2759"/>
<name>A0A8B8G675_9HEMI</name>
<reference evidence="5 6" key="1">
    <citation type="submission" date="2025-04" db="UniProtKB">
        <authorList>
            <consortium name="RefSeq"/>
        </authorList>
    </citation>
    <scope>IDENTIFICATION</scope>
    <source>
        <tissue evidence="5 6">Whole body</tissue>
    </source>
</reference>
<dbReference type="Pfam" id="PF01344">
    <property type="entry name" value="Kelch_1"/>
    <property type="match status" value="2"/>
</dbReference>
<gene>
    <name evidence="5 6 7" type="primary">LOC112689099</name>
</gene>
<evidence type="ECO:0000256" key="3">
    <source>
        <dbReference type="SAM" id="MobiDB-lite"/>
    </source>
</evidence>
<feature type="compositionally biased region" description="Basic and acidic residues" evidence="3">
    <location>
        <begin position="309"/>
        <end position="322"/>
    </location>
</feature>
<dbReference type="RefSeq" id="XP_025418404.1">
    <property type="nucleotide sequence ID" value="XM_025562619.1"/>
</dbReference>
<evidence type="ECO:0000313" key="6">
    <source>
        <dbReference type="RefSeq" id="XP_025418403.1"/>
    </source>
</evidence>